<dbReference type="Pfam" id="PF20567">
    <property type="entry name" value="DUF6776"/>
    <property type="match status" value="1"/>
</dbReference>
<dbReference type="InterPro" id="IPR046703">
    <property type="entry name" value="DUF6776"/>
</dbReference>
<evidence type="ECO:0000313" key="2">
    <source>
        <dbReference type="EMBL" id="TCI08382.1"/>
    </source>
</evidence>
<proteinExistence type="predicted"/>
<accession>A0A4R0YIV5</accession>
<dbReference type="AlphaFoldDB" id="A0A4R0YIV5"/>
<evidence type="ECO:0000256" key="1">
    <source>
        <dbReference type="SAM" id="Phobius"/>
    </source>
</evidence>
<keyword evidence="1" id="KW-0472">Membrane</keyword>
<dbReference type="EMBL" id="SJTG01000004">
    <property type="protein sequence ID" value="TCI08382.1"/>
    <property type="molecule type" value="Genomic_DNA"/>
</dbReference>
<reference evidence="2 3" key="1">
    <citation type="submission" date="2019-02" db="EMBL/GenBank/DDBJ databases">
        <title>Dyella amyloliquefaciens sp. nov., isolated from forest soil.</title>
        <authorList>
            <person name="Gao Z.-H."/>
            <person name="Qiu L.-H."/>
        </authorList>
    </citation>
    <scope>NUCLEOTIDE SEQUENCE [LARGE SCALE GENOMIC DNA]</scope>
    <source>
        <strain evidence="2 3">KACC 12747</strain>
    </source>
</reference>
<name>A0A4R0YIV5_9GAMM</name>
<feature type="transmembrane region" description="Helical" evidence="1">
    <location>
        <begin position="23"/>
        <end position="45"/>
    </location>
</feature>
<evidence type="ECO:0000313" key="3">
    <source>
        <dbReference type="Proteomes" id="UP000291822"/>
    </source>
</evidence>
<dbReference type="RefSeq" id="WP_131151677.1">
    <property type="nucleotide sequence ID" value="NZ_SJTG01000004.1"/>
</dbReference>
<protein>
    <submittedName>
        <fullName evidence="2">Uncharacterized protein</fullName>
    </submittedName>
</protein>
<keyword evidence="1" id="KW-0812">Transmembrane</keyword>
<sequence length="250" mass="27524">MASRPPPRFVVRPHDAAVPRRRWWWLGGAWLVSMVATGWIVGLAVHSGTPTASEHRQVRALTDQNESLQQQVANLQRANQVSDIAQQSLRSSLTEREEEISGLRADLGFYARLVGSDTQKEGVRVQEIRLRPIEGTRGWNLSVSLTQNARRNDDIAGIATVTVEGLRANKVVQLPWASLGDAAQKEGIPFKLKYFQQLHATIVLPADVRPNRIRIDVTPDGGSPVTRTVAWSDALAGAMTKTEGETDAKP</sequence>
<gene>
    <name evidence="2" type="ORF">EZM97_27520</name>
</gene>
<dbReference type="Proteomes" id="UP000291822">
    <property type="component" value="Unassembled WGS sequence"/>
</dbReference>
<organism evidence="2 3">
    <name type="scientific">Dyella soli</name>
    <dbReference type="NCBI Taxonomy" id="522319"/>
    <lineage>
        <taxon>Bacteria</taxon>
        <taxon>Pseudomonadati</taxon>
        <taxon>Pseudomonadota</taxon>
        <taxon>Gammaproteobacteria</taxon>
        <taxon>Lysobacterales</taxon>
        <taxon>Rhodanobacteraceae</taxon>
        <taxon>Dyella</taxon>
    </lineage>
</organism>
<keyword evidence="3" id="KW-1185">Reference proteome</keyword>
<comment type="caution">
    <text evidence="2">The sequence shown here is derived from an EMBL/GenBank/DDBJ whole genome shotgun (WGS) entry which is preliminary data.</text>
</comment>
<keyword evidence="1" id="KW-1133">Transmembrane helix</keyword>